<dbReference type="FunFam" id="3.40.50.300:FF:000692">
    <property type="entry name" value="Guanine nucleotide-binding protein subunit alpha"/>
    <property type="match status" value="1"/>
</dbReference>
<dbReference type="PRINTS" id="PR00318">
    <property type="entry name" value="GPROTEINA"/>
</dbReference>
<dbReference type="GO" id="GO:0005737">
    <property type="term" value="C:cytoplasm"/>
    <property type="evidence" value="ECO:0007669"/>
    <property type="project" value="TreeGrafter"/>
</dbReference>
<dbReference type="SUPFAM" id="SSF47895">
    <property type="entry name" value="Transducin (alpha subunit), insertion domain"/>
    <property type="match status" value="1"/>
</dbReference>
<dbReference type="InterPro" id="IPR001019">
    <property type="entry name" value="Gprotein_alpha_su"/>
</dbReference>
<feature type="binding site" evidence="6">
    <location>
        <position position="253"/>
    </location>
    <ligand>
        <name>Mg(2+)</name>
        <dbReference type="ChEBI" id="CHEBI:18420"/>
    </ligand>
</feature>
<proteinExistence type="predicted"/>
<dbReference type="GO" id="GO:0005525">
    <property type="term" value="F:GTP binding"/>
    <property type="evidence" value="ECO:0007669"/>
    <property type="project" value="UniProtKB-KW"/>
</dbReference>
<dbReference type="InterPro" id="IPR011025">
    <property type="entry name" value="GproteinA_insert"/>
</dbReference>
<comment type="caution">
    <text evidence="8">The sequence shown here is derived from an EMBL/GenBank/DDBJ whole genome shotgun (WGS) entry which is preliminary data.</text>
</comment>
<dbReference type="PANTHER" id="PTHR10218">
    <property type="entry name" value="GTP-BINDING PROTEIN ALPHA SUBUNIT"/>
    <property type="match status" value="1"/>
</dbReference>
<keyword evidence="2 5" id="KW-0547">Nucleotide-binding</keyword>
<name>A0AAD5T7V4_9FUNG</name>
<sequence>MGACSSKRKDVTPRNDFAAKENPQDTNQATARSKEIDKQLEEKTGKEIKILLLGTAETGKSTVLKQLRIIHGIGFTENDIQIFRCAGRKNMYDTIRILIDAMVQLTIPYGFDPKVLDPKKFASGKISNGSGGSGDDMLAAASGIGKNAPIALEAARIYKANEAIGSDEQVKIIRSAVAKVKSFEISDFKTPLPTDLTYALKFLWADSGIKYCFSRSNEFQIIDLSYFMQDIDKFNSNEYIPTNQDILASRVMTSGVSETQVIIRGTVFRVFDVGGQRNERRKWIHVFDNVNAIFFLVDLSAFNQVTVEDSKINRIVESLTVFSFICNHLGFKKTAIIIFMNKMDLLKEKLEESMVADYFPEFRGKKN</sequence>
<dbReference type="SUPFAM" id="SSF52540">
    <property type="entry name" value="P-loop containing nucleoside triphosphate hydrolases"/>
    <property type="match status" value="1"/>
</dbReference>
<feature type="compositionally biased region" description="Basic and acidic residues" evidence="7">
    <location>
        <begin position="7"/>
        <end position="23"/>
    </location>
</feature>
<dbReference type="GO" id="GO:0031683">
    <property type="term" value="F:G-protein beta/gamma-subunit complex binding"/>
    <property type="evidence" value="ECO:0007669"/>
    <property type="project" value="InterPro"/>
</dbReference>
<dbReference type="PROSITE" id="PS51882">
    <property type="entry name" value="G_ALPHA"/>
    <property type="match status" value="1"/>
</dbReference>
<dbReference type="GO" id="GO:0003924">
    <property type="term" value="F:GTPase activity"/>
    <property type="evidence" value="ECO:0007669"/>
    <property type="project" value="InterPro"/>
</dbReference>
<evidence type="ECO:0000256" key="3">
    <source>
        <dbReference type="ARBA" id="ARBA00023134"/>
    </source>
</evidence>
<keyword evidence="4" id="KW-0807">Transducer</keyword>
<dbReference type="PANTHER" id="PTHR10218:SF302">
    <property type="entry name" value="GUANINE NUCLEOTIDE-BINDING PROTEIN ALPHA-5 SUBUNIT"/>
    <property type="match status" value="1"/>
</dbReference>
<dbReference type="EMBL" id="JADGJH010000310">
    <property type="protein sequence ID" value="KAJ3131193.1"/>
    <property type="molecule type" value="Genomic_DNA"/>
</dbReference>
<evidence type="ECO:0000313" key="8">
    <source>
        <dbReference type="EMBL" id="KAJ3131193.1"/>
    </source>
</evidence>
<keyword evidence="3 5" id="KW-0342">GTP-binding</keyword>
<gene>
    <name evidence="8" type="ORF">HK100_006667</name>
</gene>
<evidence type="ECO:0000256" key="2">
    <source>
        <dbReference type="ARBA" id="ARBA00022741"/>
    </source>
</evidence>
<protein>
    <submittedName>
        <fullName evidence="8">Uncharacterized protein</fullName>
    </submittedName>
</protein>
<dbReference type="AlphaFoldDB" id="A0AAD5T7V4"/>
<feature type="binding site" evidence="5">
    <location>
        <begin position="57"/>
        <end position="62"/>
    </location>
    <ligand>
        <name>GTP</name>
        <dbReference type="ChEBI" id="CHEBI:37565"/>
    </ligand>
</feature>
<dbReference type="GO" id="GO:0007188">
    <property type="term" value="P:adenylate cyclase-modulating G protein-coupled receptor signaling pathway"/>
    <property type="evidence" value="ECO:0007669"/>
    <property type="project" value="TreeGrafter"/>
</dbReference>
<keyword evidence="6" id="KW-0460">Magnesium</keyword>
<dbReference type="Gene3D" id="3.40.50.300">
    <property type="entry name" value="P-loop containing nucleotide triphosphate hydrolases"/>
    <property type="match status" value="2"/>
</dbReference>
<dbReference type="GO" id="GO:0005834">
    <property type="term" value="C:heterotrimeric G-protein complex"/>
    <property type="evidence" value="ECO:0007669"/>
    <property type="project" value="TreeGrafter"/>
</dbReference>
<dbReference type="Pfam" id="PF00503">
    <property type="entry name" value="G-alpha"/>
    <property type="match status" value="1"/>
</dbReference>
<evidence type="ECO:0000256" key="4">
    <source>
        <dbReference type="ARBA" id="ARBA00023224"/>
    </source>
</evidence>
<evidence type="ECO:0000313" key="9">
    <source>
        <dbReference type="Proteomes" id="UP001211907"/>
    </source>
</evidence>
<evidence type="ECO:0000256" key="1">
    <source>
        <dbReference type="ARBA" id="ARBA00022723"/>
    </source>
</evidence>
<feature type="binding site" evidence="5">
    <location>
        <begin position="272"/>
        <end position="276"/>
    </location>
    <ligand>
        <name>GTP</name>
        <dbReference type="ChEBI" id="CHEBI:37565"/>
    </ligand>
</feature>
<keyword evidence="1 6" id="KW-0479">Metal-binding</keyword>
<dbReference type="InterPro" id="IPR027417">
    <property type="entry name" value="P-loop_NTPase"/>
</dbReference>
<evidence type="ECO:0000256" key="6">
    <source>
        <dbReference type="PIRSR" id="PIRSR601019-2"/>
    </source>
</evidence>
<feature type="region of interest" description="Disordered" evidence="7">
    <location>
        <begin position="1"/>
        <end position="33"/>
    </location>
</feature>
<reference evidence="8" key="1">
    <citation type="submission" date="2020-05" db="EMBL/GenBank/DDBJ databases">
        <title>Phylogenomic resolution of chytrid fungi.</title>
        <authorList>
            <person name="Stajich J.E."/>
            <person name="Amses K."/>
            <person name="Simmons R."/>
            <person name="Seto K."/>
            <person name="Myers J."/>
            <person name="Bonds A."/>
            <person name="Quandt C.A."/>
            <person name="Barry K."/>
            <person name="Liu P."/>
            <person name="Grigoriev I."/>
            <person name="Longcore J.E."/>
            <person name="James T.Y."/>
        </authorList>
    </citation>
    <scope>NUCLEOTIDE SEQUENCE</scope>
    <source>
        <strain evidence="8">JEL0513</strain>
    </source>
</reference>
<evidence type="ECO:0000256" key="7">
    <source>
        <dbReference type="SAM" id="MobiDB-lite"/>
    </source>
</evidence>
<keyword evidence="9" id="KW-1185">Reference proteome</keyword>
<dbReference type="GO" id="GO:0046872">
    <property type="term" value="F:metal ion binding"/>
    <property type="evidence" value="ECO:0007669"/>
    <property type="project" value="UniProtKB-KW"/>
</dbReference>
<feature type="binding site" evidence="5">
    <location>
        <begin position="247"/>
        <end position="253"/>
    </location>
    <ligand>
        <name>GTP</name>
        <dbReference type="ChEBI" id="CHEBI:37565"/>
    </ligand>
</feature>
<evidence type="ECO:0000256" key="5">
    <source>
        <dbReference type="PIRSR" id="PIRSR601019-1"/>
    </source>
</evidence>
<dbReference type="GO" id="GO:0001664">
    <property type="term" value="F:G protein-coupled receptor binding"/>
    <property type="evidence" value="ECO:0007669"/>
    <property type="project" value="TreeGrafter"/>
</dbReference>
<dbReference type="SMART" id="SM00275">
    <property type="entry name" value="G_alpha"/>
    <property type="match status" value="1"/>
</dbReference>
<feature type="binding site" evidence="5">
    <location>
        <begin position="341"/>
        <end position="344"/>
    </location>
    <ligand>
        <name>GTP</name>
        <dbReference type="ChEBI" id="CHEBI:37565"/>
    </ligand>
</feature>
<feature type="binding site" evidence="6">
    <location>
        <position position="61"/>
    </location>
    <ligand>
        <name>Mg(2+)</name>
        <dbReference type="ChEBI" id="CHEBI:18420"/>
    </ligand>
</feature>
<accession>A0AAD5T7V4</accession>
<organism evidence="8 9">
    <name type="scientific">Physocladia obscura</name>
    <dbReference type="NCBI Taxonomy" id="109957"/>
    <lineage>
        <taxon>Eukaryota</taxon>
        <taxon>Fungi</taxon>
        <taxon>Fungi incertae sedis</taxon>
        <taxon>Chytridiomycota</taxon>
        <taxon>Chytridiomycota incertae sedis</taxon>
        <taxon>Chytridiomycetes</taxon>
        <taxon>Chytridiales</taxon>
        <taxon>Chytriomycetaceae</taxon>
        <taxon>Physocladia</taxon>
    </lineage>
</organism>
<dbReference type="CDD" id="cd00066">
    <property type="entry name" value="G-alpha"/>
    <property type="match status" value="1"/>
</dbReference>
<dbReference type="Proteomes" id="UP001211907">
    <property type="component" value="Unassembled WGS sequence"/>
</dbReference>